<evidence type="ECO:0000313" key="2">
    <source>
        <dbReference type="Proteomes" id="UP000294498"/>
    </source>
</evidence>
<evidence type="ECO:0000313" key="1">
    <source>
        <dbReference type="EMBL" id="TDW99394.1"/>
    </source>
</evidence>
<reference evidence="1 2" key="1">
    <citation type="submission" date="2019-03" db="EMBL/GenBank/DDBJ databases">
        <title>Genomic Encyclopedia of Type Strains, Phase IV (KMG-IV): sequencing the most valuable type-strain genomes for metagenomic binning, comparative biology and taxonomic classification.</title>
        <authorList>
            <person name="Goeker M."/>
        </authorList>
    </citation>
    <scope>NUCLEOTIDE SEQUENCE [LARGE SCALE GENOMIC DNA]</scope>
    <source>
        <strain evidence="1 2">DSM 100059</strain>
    </source>
</reference>
<dbReference type="GO" id="GO:0003700">
    <property type="term" value="F:DNA-binding transcription factor activity"/>
    <property type="evidence" value="ECO:0007669"/>
    <property type="project" value="InterPro"/>
</dbReference>
<accession>A0A4R8DPQ6</accession>
<dbReference type="SUPFAM" id="SSF88946">
    <property type="entry name" value="Sigma2 domain of RNA polymerase sigma factors"/>
    <property type="match status" value="1"/>
</dbReference>
<organism evidence="1 2">
    <name type="scientific">Dinghuibacter silviterrae</name>
    <dbReference type="NCBI Taxonomy" id="1539049"/>
    <lineage>
        <taxon>Bacteria</taxon>
        <taxon>Pseudomonadati</taxon>
        <taxon>Bacteroidota</taxon>
        <taxon>Chitinophagia</taxon>
        <taxon>Chitinophagales</taxon>
        <taxon>Chitinophagaceae</taxon>
        <taxon>Dinghuibacter</taxon>
    </lineage>
</organism>
<name>A0A4R8DPQ6_9BACT</name>
<sequence length="89" mass="10217">MPDGQLVALLVKGDFAAYGQLIRRHQLLINKLGFVLTGDRKRASELVVATLMVLWTEREKVKDTIPFPCYLLELIVRLHKRNPPYLSDN</sequence>
<dbReference type="InterPro" id="IPR013325">
    <property type="entry name" value="RNA_pol_sigma_r2"/>
</dbReference>
<dbReference type="AlphaFoldDB" id="A0A4R8DPQ6"/>
<gene>
    <name evidence="1" type="ORF">EDB95_0404</name>
</gene>
<keyword evidence="2" id="KW-1185">Reference proteome</keyword>
<dbReference type="GO" id="GO:0006352">
    <property type="term" value="P:DNA-templated transcription initiation"/>
    <property type="evidence" value="ECO:0007669"/>
    <property type="project" value="InterPro"/>
</dbReference>
<proteinExistence type="predicted"/>
<dbReference type="Gene3D" id="1.10.1740.10">
    <property type="match status" value="1"/>
</dbReference>
<protein>
    <submittedName>
        <fullName evidence="1">Uncharacterized protein</fullName>
    </submittedName>
</protein>
<dbReference type="Proteomes" id="UP000294498">
    <property type="component" value="Unassembled WGS sequence"/>
</dbReference>
<comment type="caution">
    <text evidence="1">The sequence shown here is derived from an EMBL/GenBank/DDBJ whole genome shotgun (WGS) entry which is preliminary data.</text>
</comment>
<dbReference type="EMBL" id="SODV01000001">
    <property type="protein sequence ID" value="TDW99394.1"/>
    <property type="molecule type" value="Genomic_DNA"/>
</dbReference>